<feature type="transmembrane region" description="Helical" evidence="11">
    <location>
        <begin position="243"/>
        <end position="267"/>
    </location>
</feature>
<dbReference type="Proteomes" id="UP001652622">
    <property type="component" value="Unplaced"/>
</dbReference>
<dbReference type="GO" id="GO:0007200">
    <property type="term" value="P:phospholipase C-activating G protein-coupled receptor signaling pathway"/>
    <property type="evidence" value="ECO:0007669"/>
    <property type="project" value="TreeGrafter"/>
</dbReference>
<dbReference type="PANTHER" id="PTHR24232">
    <property type="entry name" value="G-PROTEIN COUPLED RECEPTOR"/>
    <property type="match status" value="1"/>
</dbReference>
<accession>A0A6P9E003</accession>
<evidence type="ECO:0000256" key="7">
    <source>
        <dbReference type="ARBA" id="ARBA00023170"/>
    </source>
</evidence>
<keyword evidence="2" id="KW-1003">Cell membrane</keyword>
<evidence type="ECO:0000256" key="6">
    <source>
        <dbReference type="ARBA" id="ARBA00023136"/>
    </source>
</evidence>
<comment type="similarity">
    <text evidence="10">Belongs to the G-protein coupled receptor 1 family.</text>
</comment>
<protein>
    <submittedName>
        <fullName evidence="14">Proteinase-activated receptor 1-like</fullName>
    </submittedName>
</protein>
<feature type="transmembrane region" description="Helical" evidence="11">
    <location>
        <begin position="113"/>
        <end position="131"/>
    </location>
</feature>
<sequence length="390" mass="44444">MALLRCLVVLRDRLPYPGLRSRNSSDQIILSSKPRKLLPAVINSTNGNLSDIHPKERSPILFLGDVETYFTNLWLILFLPVVEILVFVLGLPLNALAIYIFVTKTKLWKPAAVYMLNLAFADLLMLSMLPFKISYFFSGHNWVFGPTMCQLASFTFTCNMYCSILLMTGISIDRFLALVCPIKSLSWRTARRASVICFAIWLLAIVGASPLLVFDLTLWIPQMNITTCFEVQNVSIFVEFFSYYFFTLSTFFFFSPLLISTACYICIIRRLFMSRFMVQPGRKRRAIFLSSIVLCTFFLCFGPANILLLMQLFFPPEELQNIFFAHMVSLSLSALNCCFDPLIYYYASSECQRQIWGVLCPRKLLLVGKVSQTSSNIVPSPKGLDPSFPI</sequence>
<keyword evidence="9 10" id="KW-0807">Transducer</keyword>
<feature type="transmembrane region" description="Helical" evidence="11">
    <location>
        <begin position="322"/>
        <end position="347"/>
    </location>
</feature>
<dbReference type="PROSITE" id="PS00237">
    <property type="entry name" value="G_PROTEIN_RECEP_F1_1"/>
    <property type="match status" value="1"/>
</dbReference>
<dbReference type="RefSeq" id="XP_034296650.1">
    <property type="nucleotide sequence ID" value="XM_034440759.1"/>
</dbReference>
<evidence type="ECO:0000256" key="3">
    <source>
        <dbReference type="ARBA" id="ARBA00022692"/>
    </source>
</evidence>
<name>A0A6P9E003_PANGU</name>
<dbReference type="PROSITE" id="PS50262">
    <property type="entry name" value="G_PROTEIN_RECEP_F1_2"/>
    <property type="match status" value="1"/>
</dbReference>
<dbReference type="SUPFAM" id="SSF81321">
    <property type="entry name" value="Family A G protein-coupled receptor-like"/>
    <property type="match status" value="1"/>
</dbReference>
<evidence type="ECO:0000313" key="14">
    <source>
        <dbReference type="RefSeq" id="XP_034296650.1"/>
    </source>
</evidence>
<feature type="transmembrane region" description="Helical" evidence="11">
    <location>
        <begin position="151"/>
        <end position="172"/>
    </location>
</feature>
<gene>
    <name evidence="14" type="primary">LOC117679127</name>
</gene>
<evidence type="ECO:0000256" key="5">
    <source>
        <dbReference type="ARBA" id="ARBA00023040"/>
    </source>
</evidence>
<dbReference type="GO" id="GO:0007596">
    <property type="term" value="P:blood coagulation"/>
    <property type="evidence" value="ECO:0007669"/>
    <property type="project" value="InterPro"/>
</dbReference>
<evidence type="ECO:0000256" key="2">
    <source>
        <dbReference type="ARBA" id="ARBA00022475"/>
    </source>
</evidence>
<organism evidence="13 14">
    <name type="scientific">Pantherophis guttatus</name>
    <name type="common">Corn snake</name>
    <name type="synonym">Elaphe guttata</name>
    <dbReference type="NCBI Taxonomy" id="94885"/>
    <lineage>
        <taxon>Eukaryota</taxon>
        <taxon>Metazoa</taxon>
        <taxon>Chordata</taxon>
        <taxon>Craniata</taxon>
        <taxon>Vertebrata</taxon>
        <taxon>Euteleostomi</taxon>
        <taxon>Lepidosauria</taxon>
        <taxon>Squamata</taxon>
        <taxon>Bifurcata</taxon>
        <taxon>Unidentata</taxon>
        <taxon>Episquamata</taxon>
        <taxon>Toxicofera</taxon>
        <taxon>Serpentes</taxon>
        <taxon>Colubroidea</taxon>
        <taxon>Colubridae</taxon>
        <taxon>Colubrinae</taxon>
        <taxon>Pantherophis</taxon>
    </lineage>
</organism>
<dbReference type="Gene3D" id="1.20.1070.10">
    <property type="entry name" value="Rhodopsin 7-helix transmembrane proteins"/>
    <property type="match status" value="1"/>
</dbReference>
<dbReference type="PRINTS" id="PR00237">
    <property type="entry name" value="GPCRRHODOPSN"/>
</dbReference>
<feature type="transmembrane region" description="Helical" evidence="11">
    <location>
        <begin position="193"/>
        <end position="214"/>
    </location>
</feature>
<evidence type="ECO:0000256" key="1">
    <source>
        <dbReference type="ARBA" id="ARBA00004651"/>
    </source>
</evidence>
<feature type="domain" description="G-protein coupled receptors family 1 profile" evidence="12">
    <location>
        <begin position="93"/>
        <end position="344"/>
    </location>
</feature>
<feature type="transmembrane region" description="Helical" evidence="11">
    <location>
        <begin position="287"/>
        <end position="310"/>
    </location>
</feature>
<dbReference type="GO" id="GO:0015057">
    <property type="term" value="F:thrombin-activated receptor activity"/>
    <property type="evidence" value="ECO:0007669"/>
    <property type="project" value="TreeGrafter"/>
</dbReference>
<feature type="transmembrane region" description="Helical" evidence="11">
    <location>
        <begin position="73"/>
        <end position="101"/>
    </location>
</feature>
<keyword evidence="13" id="KW-1185">Reference proteome</keyword>
<comment type="subcellular location">
    <subcellularLocation>
        <location evidence="1">Cell membrane</location>
        <topology evidence="1">Multi-pass membrane protein</topology>
    </subcellularLocation>
</comment>
<dbReference type="PANTHER" id="PTHR24232:SF20">
    <property type="entry name" value="PROTEINASE-ACTIVATED RECEPTOR 1"/>
    <property type="match status" value="1"/>
</dbReference>
<dbReference type="GO" id="GO:0035025">
    <property type="term" value="P:positive regulation of Rho protein signal transduction"/>
    <property type="evidence" value="ECO:0007669"/>
    <property type="project" value="TreeGrafter"/>
</dbReference>
<dbReference type="KEGG" id="pgut:117679127"/>
<dbReference type="InParanoid" id="A0A6P9E003"/>
<dbReference type="Pfam" id="PF00001">
    <property type="entry name" value="7tm_1"/>
    <property type="match status" value="1"/>
</dbReference>
<reference evidence="14" key="1">
    <citation type="submission" date="2025-08" db="UniProtKB">
        <authorList>
            <consortium name="RefSeq"/>
        </authorList>
    </citation>
    <scope>IDENTIFICATION</scope>
    <source>
        <tissue evidence="14">Blood</tissue>
    </source>
</reference>
<dbReference type="FunFam" id="1.20.1070.10:FF:000040">
    <property type="entry name" value="Coagulation factor 2 (thrombin) receptor"/>
    <property type="match status" value="1"/>
</dbReference>
<evidence type="ECO:0000256" key="11">
    <source>
        <dbReference type="SAM" id="Phobius"/>
    </source>
</evidence>
<evidence type="ECO:0000259" key="12">
    <source>
        <dbReference type="PROSITE" id="PS50262"/>
    </source>
</evidence>
<dbReference type="GO" id="GO:0005886">
    <property type="term" value="C:plasma membrane"/>
    <property type="evidence" value="ECO:0007669"/>
    <property type="project" value="UniProtKB-SubCell"/>
</dbReference>
<dbReference type="InterPro" id="IPR017452">
    <property type="entry name" value="GPCR_Rhodpsn_7TM"/>
</dbReference>
<keyword evidence="7 10" id="KW-0675">Receptor</keyword>
<dbReference type="InterPro" id="IPR000935">
    <property type="entry name" value="Thrmbn_rcpt"/>
</dbReference>
<proteinExistence type="inferred from homology"/>
<evidence type="ECO:0000256" key="8">
    <source>
        <dbReference type="ARBA" id="ARBA00023180"/>
    </source>
</evidence>
<dbReference type="OMA" id="CYICIIR"/>
<evidence type="ECO:0000256" key="4">
    <source>
        <dbReference type="ARBA" id="ARBA00022989"/>
    </source>
</evidence>
<dbReference type="GeneID" id="117679127"/>
<keyword evidence="6 11" id="KW-0472">Membrane</keyword>
<keyword evidence="3 10" id="KW-0812">Transmembrane</keyword>
<keyword evidence="4 11" id="KW-1133">Transmembrane helix</keyword>
<dbReference type="InterPro" id="IPR000276">
    <property type="entry name" value="GPCR_Rhodpsn"/>
</dbReference>
<dbReference type="PRINTS" id="PR00908">
    <property type="entry name" value="THROMBINR"/>
</dbReference>
<keyword evidence="8" id="KW-0325">Glycoprotein</keyword>
<evidence type="ECO:0000313" key="13">
    <source>
        <dbReference type="Proteomes" id="UP001652622"/>
    </source>
</evidence>
<keyword evidence="5 10" id="KW-0297">G-protein coupled receptor</keyword>
<evidence type="ECO:0000256" key="10">
    <source>
        <dbReference type="RuleBase" id="RU000688"/>
    </source>
</evidence>
<evidence type="ECO:0000256" key="9">
    <source>
        <dbReference type="ARBA" id="ARBA00023224"/>
    </source>
</evidence>
<dbReference type="GO" id="GO:0030194">
    <property type="term" value="P:positive regulation of blood coagulation"/>
    <property type="evidence" value="ECO:0007669"/>
    <property type="project" value="TreeGrafter"/>
</dbReference>
<dbReference type="AlphaFoldDB" id="A0A6P9E003"/>